<protein>
    <submittedName>
        <fullName evidence="1">Uncharacterized protein</fullName>
    </submittedName>
</protein>
<reference evidence="1 2" key="2">
    <citation type="journal article" date="2022" name="Mol. Ecol. Resour.">
        <title>The genomes of chicory, endive, great burdock and yacon provide insights into Asteraceae paleo-polyploidization history and plant inulin production.</title>
        <authorList>
            <person name="Fan W."/>
            <person name="Wang S."/>
            <person name="Wang H."/>
            <person name="Wang A."/>
            <person name="Jiang F."/>
            <person name="Liu H."/>
            <person name="Zhao H."/>
            <person name="Xu D."/>
            <person name="Zhang Y."/>
        </authorList>
    </citation>
    <scope>NUCLEOTIDE SEQUENCE [LARGE SCALE GENOMIC DNA]</scope>
    <source>
        <strain evidence="2">cv. Yunnan</strain>
        <tissue evidence="1">Leaves</tissue>
    </source>
</reference>
<accession>A0ACB9HC78</accession>
<comment type="caution">
    <text evidence="1">The sequence shown here is derived from an EMBL/GenBank/DDBJ whole genome shotgun (WGS) entry which is preliminary data.</text>
</comment>
<evidence type="ECO:0000313" key="2">
    <source>
        <dbReference type="Proteomes" id="UP001056120"/>
    </source>
</evidence>
<organism evidence="1 2">
    <name type="scientific">Smallanthus sonchifolius</name>
    <dbReference type="NCBI Taxonomy" id="185202"/>
    <lineage>
        <taxon>Eukaryota</taxon>
        <taxon>Viridiplantae</taxon>
        <taxon>Streptophyta</taxon>
        <taxon>Embryophyta</taxon>
        <taxon>Tracheophyta</taxon>
        <taxon>Spermatophyta</taxon>
        <taxon>Magnoliopsida</taxon>
        <taxon>eudicotyledons</taxon>
        <taxon>Gunneridae</taxon>
        <taxon>Pentapetalae</taxon>
        <taxon>asterids</taxon>
        <taxon>campanulids</taxon>
        <taxon>Asterales</taxon>
        <taxon>Asteraceae</taxon>
        <taxon>Asteroideae</taxon>
        <taxon>Heliantheae alliance</taxon>
        <taxon>Millerieae</taxon>
        <taxon>Smallanthus</taxon>
    </lineage>
</organism>
<gene>
    <name evidence="1" type="ORF">L1987_35660</name>
</gene>
<dbReference type="EMBL" id="CM042029">
    <property type="protein sequence ID" value="KAI3793048.1"/>
    <property type="molecule type" value="Genomic_DNA"/>
</dbReference>
<name>A0ACB9HC78_9ASTR</name>
<reference evidence="2" key="1">
    <citation type="journal article" date="2022" name="Mol. Ecol. Resour.">
        <title>The genomes of chicory, endive, great burdock and yacon provide insights into Asteraceae palaeo-polyploidization history and plant inulin production.</title>
        <authorList>
            <person name="Fan W."/>
            <person name="Wang S."/>
            <person name="Wang H."/>
            <person name="Wang A."/>
            <person name="Jiang F."/>
            <person name="Liu H."/>
            <person name="Zhao H."/>
            <person name="Xu D."/>
            <person name="Zhang Y."/>
        </authorList>
    </citation>
    <scope>NUCLEOTIDE SEQUENCE [LARGE SCALE GENOMIC DNA]</scope>
    <source>
        <strain evidence="2">cv. Yunnan</strain>
    </source>
</reference>
<sequence length="85" mass="9933">MINSEDQHVAVIVRLEFLSPPRSRLEGWIYQWSSQVWNMCYRVHRPPILPVLSIQQNCMGPISHTAIPLDMCYLQISVKFCLLSF</sequence>
<keyword evidence="2" id="KW-1185">Reference proteome</keyword>
<dbReference type="Proteomes" id="UP001056120">
    <property type="component" value="Linkage Group LG12"/>
</dbReference>
<evidence type="ECO:0000313" key="1">
    <source>
        <dbReference type="EMBL" id="KAI3793048.1"/>
    </source>
</evidence>
<proteinExistence type="predicted"/>